<feature type="compositionally biased region" description="Polar residues" evidence="5">
    <location>
        <begin position="1"/>
        <end position="26"/>
    </location>
</feature>
<feature type="compositionally biased region" description="Low complexity" evidence="5">
    <location>
        <begin position="162"/>
        <end position="171"/>
    </location>
</feature>
<keyword evidence="4" id="KW-0539">Nucleus</keyword>
<feature type="compositionally biased region" description="Basic and acidic residues" evidence="5">
    <location>
        <begin position="52"/>
        <end position="61"/>
    </location>
</feature>
<keyword evidence="1" id="KW-0805">Transcription regulation</keyword>
<evidence type="ECO:0000256" key="4">
    <source>
        <dbReference type="ARBA" id="ARBA00023242"/>
    </source>
</evidence>
<feature type="region of interest" description="Disordered" evidence="5">
    <location>
        <begin position="160"/>
        <end position="179"/>
    </location>
</feature>
<dbReference type="PROSITE" id="PS00463">
    <property type="entry name" value="ZN2_CY6_FUNGAL_1"/>
    <property type="match status" value="1"/>
</dbReference>
<keyword evidence="3" id="KW-0804">Transcription</keyword>
<evidence type="ECO:0000256" key="5">
    <source>
        <dbReference type="SAM" id="MobiDB-lite"/>
    </source>
</evidence>
<evidence type="ECO:0000256" key="3">
    <source>
        <dbReference type="ARBA" id="ARBA00023163"/>
    </source>
</evidence>
<dbReference type="GO" id="GO:0000978">
    <property type="term" value="F:RNA polymerase II cis-regulatory region sequence-specific DNA binding"/>
    <property type="evidence" value="ECO:0007669"/>
    <property type="project" value="TreeGrafter"/>
</dbReference>
<dbReference type="PANTHER" id="PTHR31069:SF12">
    <property type="entry name" value="TRANSCRIPTION FACTOR DOMAIN-CONTAINING PROTEIN"/>
    <property type="match status" value="1"/>
</dbReference>
<dbReference type="PROSITE" id="PS50048">
    <property type="entry name" value="ZN2_CY6_FUNGAL_2"/>
    <property type="match status" value="1"/>
</dbReference>
<dbReference type="InterPro" id="IPR001138">
    <property type="entry name" value="Zn2Cys6_DnaBD"/>
</dbReference>
<dbReference type="SMART" id="SM00066">
    <property type="entry name" value="GAL4"/>
    <property type="match status" value="1"/>
</dbReference>
<sequence length="1017" mass="116153">MSDQSPHTPSSSWSTEPNSITINSYITQTTQPFTEETPQLQPSSDRPKHKHYPEPAPERDIKRRQRASLVCVYCKKRKIKCDRKRPRCTACLKFSRECSYSVSWIQQSAEAEPKPKNSASTKSANKMTKSAVINFSSQTTKEMTSEIQLLKEKLSKLEDLSRSSNESTSLSDMTAPNTSSVVNRPQLQLTELDKMKYKEYLPDFIDFYENYNSLTLKASSHEDLKVLNPFAVYKLDHYYAFFSFFFFFYIHISRKVMEDMAKDDWKSKHPDGGSKWLSLLGKDPEDQPLREFGAKISTDRAIAKSANLLPFISLDFSSKANPNSAQTDAIQSQIIEILPPFAEINSYLDLFFDQIWPLRPFVNESSFRKDISRIVKQDPATGLASRLDLSQRSDMALISQLLIILRYSYVALHVMNNSDINAQFLNLAESTPISVNFISMASACLSFYKILKKTTLPMLQAMLLLRYYYRDSPEDGDGISLCQSQQLSGFILQSALNMGLNRDPTNYVQFDDDSQIIDLRRRLWFGITKIENYSVISNGSIHNLPDDDMCDVRFPLLDKDDPLFVAQYEEYQKSSGLEQIYIKISKLVNRVSKTNVAELIKLVSEASEYISANYRLQENDPYLKLSNSKRFRRLYCSIGYSNSMCLSKMLVQNNLESQVYALLTIHYGTTKYSDYEKYFHCLVKQFGSAKDSFDLSLGLVLGKFKTQIPDIHSFHLNPLANYCLFRSVTILISLTLQIYHAQEILEVPAYSENSSIQASDLNALVEIILQQCDYATHILRETLGLKYWSTLKALASMKYRTAFMRKHKFSFMENIIDFLDKEAASSDETVSKTKGKIRDRLLETEKGVSHIIRQWIRVDISTSNSDEQQDPTQSSHVPKKTSLIINMNHANHFVNITKSKLNEIYQLINSDFKYIPEFKHMMVLYSLQSSHQTNSSDPITTAFNDATRPNSRFEAEPIATEVNADLLNLANFDFNFLELLDGNDDIFKSLFTDTGNSSATATDVLADAMSFDLGTSS</sequence>
<evidence type="ECO:0000256" key="2">
    <source>
        <dbReference type="ARBA" id="ARBA00023125"/>
    </source>
</evidence>
<dbReference type="OrthoDB" id="5069333at2759"/>
<dbReference type="Proteomes" id="UP000774326">
    <property type="component" value="Unassembled WGS sequence"/>
</dbReference>
<proteinExistence type="predicted"/>
<gene>
    <name evidence="7" type="ORF">WICPIJ_004248</name>
</gene>
<dbReference type="GO" id="GO:0045944">
    <property type="term" value="P:positive regulation of transcription by RNA polymerase II"/>
    <property type="evidence" value="ECO:0007669"/>
    <property type="project" value="TreeGrafter"/>
</dbReference>
<reference evidence="7" key="1">
    <citation type="journal article" date="2021" name="Open Biol.">
        <title>Shared evolutionary footprints suggest mitochondrial oxidative damage underlies multiple complex I losses in fungi.</title>
        <authorList>
            <person name="Schikora-Tamarit M.A."/>
            <person name="Marcet-Houben M."/>
            <person name="Nosek J."/>
            <person name="Gabaldon T."/>
        </authorList>
    </citation>
    <scope>NUCLEOTIDE SEQUENCE</scope>
    <source>
        <strain evidence="7">CBS2887</strain>
    </source>
</reference>
<keyword evidence="2" id="KW-0238">DNA-binding</keyword>
<dbReference type="GO" id="GO:0005634">
    <property type="term" value="C:nucleus"/>
    <property type="evidence" value="ECO:0007669"/>
    <property type="project" value="TreeGrafter"/>
</dbReference>
<dbReference type="GO" id="GO:0008270">
    <property type="term" value="F:zinc ion binding"/>
    <property type="evidence" value="ECO:0007669"/>
    <property type="project" value="InterPro"/>
</dbReference>
<protein>
    <recommendedName>
        <fullName evidence="6">Zn(2)-C6 fungal-type domain-containing protein</fullName>
    </recommendedName>
</protein>
<dbReference type="Pfam" id="PF00172">
    <property type="entry name" value="Zn_clus"/>
    <property type="match status" value="1"/>
</dbReference>
<dbReference type="Gene3D" id="4.10.240.10">
    <property type="entry name" value="Zn(2)-C6 fungal-type DNA-binding domain"/>
    <property type="match status" value="1"/>
</dbReference>
<feature type="domain" description="Zn(2)-C6 fungal-type" evidence="6">
    <location>
        <begin position="70"/>
        <end position="100"/>
    </location>
</feature>
<feature type="compositionally biased region" description="Low complexity" evidence="5">
    <location>
        <begin position="27"/>
        <end position="42"/>
    </location>
</feature>
<name>A0A9P8TN39_WICPI</name>
<dbReference type="CDD" id="cd00067">
    <property type="entry name" value="GAL4"/>
    <property type="match status" value="1"/>
</dbReference>
<evidence type="ECO:0000313" key="7">
    <source>
        <dbReference type="EMBL" id="KAH3684784.1"/>
    </source>
</evidence>
<reference evidence="7" key="2">
    <citation type="submission" date="2021-01" db="EMBL/GenBank/DDBJ databases">
        <authorList>
            <person name="Schikora-Tamarit M.A."/>
        </authorList>
    </citation>
    <scope>NUCLEOTIDE SEQUENCE</scope>
    <source>
        <strain evidence="7">CBS2887</strain>
    </source>
</reference>
<keyword evidence="8" id="KW-1185">Reference proteome</keyword>
<dbReference type="AlphaFoldDB" id="A0A9P8TN39"/>
<evidence type="ECO:0000256" key="1">
    <source>
        <dbReference type="ARBA" id="ARBA00023015"/>
    </source>
</evidence>
<dbReference type="PANTHER" id="PTHR31069">
    <property type="entry name" value="OLEATE-ACTIVATED TRANSCRIPTION FACTOR 1-RELATED"/>
    <property type="match status" value="1"/>
</dbReference>
<dbReference type="SUPFAM" id="SSF57701">
    <property type="entry name" value="Zn2/Cys6 DNA-binding domain"/>
    <property type="match status" value="1"/>
</dbReference>
<dbReference type="InterPro" id="IPR036864">
    <property type="entry name" value="Zn2-C6_fun-type_DNA-bd_sf"/>
</dbReference>
<accession>A0A9P8TN39</accession>
<dbReference type="CDD" id="cd12148">
    <property type="entry name" value="fungal_TF_MHR"/>
    <property type="match status" value="1"/>
</dbReference>
<evidence type="ECO:0000259" key="6">
    <source>
        <dbReference type="PROSITE" id="PS50048"/>
    </source>
</evidence>
<feature type="region of interest" description="Disordered" evidence="5">
    <location>
        <begin position="1"/>
        <end position="61"/>
    </location>
</feature>
<dbReference type="EMBL" id="JAEUBG010002324">
    <property type="protein sequence ID" value="KAH3684784.1"/>
    <property type="molecule type" value="Genomic_DNA"/>
</dbReference>
<dbReference type="InterPro" id="IPR050675">
    <property type="entry name" value="OAF3"/>
</dbReference>
<organism evidence="7 8">
    <name type="scientific">Wickerhamomyces pijperi</name>
    <name type="common">Yeast</name>
    <name type="synonym">Pichia pijperi</name>
    <dbReference type="NCBI Taxonomy" id="599730"/>
    <lineage>
        <taxon>Eukaryota</taxon>
        <taxon>Fungi</taxon>
        <taxon>Dikarya</taxon>
        <taxon>Ascomycota</taxon>
        <taxon>Saccharomycotina</taxon>
        <taxon>Saccharomycetes</taxon>
        <taxon>Phaffomycetales</taxon>
        <taxon>Wickerhamomycetaceae</taxon>
        <taxon>Wickerhamomyces</taxon>
    </lineage>
</organism>
<dbReference type="GO" id="GO:0000981">
    <property type="term" value="F:DNA-binding transcription factor activity, RNA polymerase II-specific"/>
    <property type="evidence" value="ECO:0007669"/>
    <property type="project" value="InterPro"/>
</dbReference>
<comment type="caution">
    <text evidence="7">The sequence shown here is derived from an EMBL/GenBank/DDBJ whole genome shotgun (WGS) entry which is preliminary data.</text>
</comment>
<evidence type="ECO:0000313" key="8">
    <source>
        <dbReference type="Proteomes" id="UP000774326"/>
    </source>
</evidence>